<protein>
    <submittedName>
        <fullName evidence="2">Uncharacterized protein</fullName>
    </submittedName>
</protein>
<dbReference type="RefSeq" id="XP_029756638.1">
    <property type="nucleotide sequence ID" value="XM_029907301.1"/>
</dbReference>
<evidence type="ECO:0000313" key="2">
    <source>
        <dbReference type="EMBL" id="KEQ80451.1"/>
    </source>
</evidence>
<dbReference type="Proteomes" id="UP000030706">
    <property type="component" value="Unassembled WGS sequence"/>
</dbReference>
<feature type="region of interest" description="Disordered" evidence="1">
    <location>
        <begin position="62"/>
        <end position="101"/>
    </location>
</feature>
<sequence>MGALISLGRQRVLDLSRTVQTRRLIWTRFGERRRLMVAVEHATRPAAKETLAEHLSQVAKSRDLQQTFQPPSNPTSHNNKYYQSDTQSTADARQSRHRPANGPIIRWRSWHLINFVCRVAQTEDEMCEPENTREDEGGIMLVFGEHAPVVGCPEANDYACDQDEEAQGDEKG</sequence>
<dbReference type="HOGENOM" id="CLU_1554950_0_0_1"/>
<organism evidence="2 3">
    <name type="scientific">Aureobasidium pullulans EXF-150</name>
    <dbReference type="NCBI Taxonomy" id="1043002"/>
    <lineage>
        <taxon>Eukaryota</taxon>
        <taxon>Fungi</taxon>
        <taxon>Dikarya</taxon>
        <taxon>Ascomycota</taxon>
        <taxon>Pezizomycotina</taxon>
        <taxon>Dothideomycetes</taxon>
        <taxon>Dothideomycetidae</taxon>
        <taxon>Dothideales</taxon>
        <taxon>Saccotheciaceae</taxon>
        <taxon>Aureobasidium</taxon>
    </lineage>
</organism>
<evidence type="ECO:0000256" key="1">
    <source>
        <dbReference type="SAM" id="MobiDB-lite"/>
    </source>
</evidence>
<gene>
    <name evidence="2" type="ORF">M438DRAFT_358894</name>
</gene>
<dbReference type="GeneID" id="40749607"/>
<proteinExistence type="predicted"/>
<reference evidence="2 3" key="1">
    <citation type="journal article" date="2014" name="BMC Genomics">
        <title>Genome sequencing of four Aureobasidium pullulans varieties: biotechnological potential, stress tolerance, and description of new species.</title>
        <authorList>
            <person name="Gostin Ar C."/>
            <person name="Ohm R.A."/>
            <person name="Kogej T."/>
            <person name="Sonjak S."/>
            <person name="Turk M."/>
            <person name="Zajc J."/>
            <person name="Zalar P."/>
            <person name="Grube M."/>
            <person name="Sun H."/>
            <person name="Han J."/>
            <person name="Sharma A."/>
            <person name="Chiniquy J."/>
            <person name="Ngan C.Y."/>
            <person name="Lipzen A."/>
            <person name="Barry K."/>
            <person name="Grigoriev I.V."/>
            <person name="Gunde-Cimerman N."/>
        </authorList>
    </citation>
    <scope>NUCLEOTIDE SEQUENCE [LARGE SCALE GENOMIC DNA]</scope>
    <source>
        <strain evidence="2 3">EXF-150</strain>
    </source>
</reference>
<keyword evidence="3" id="KW-1185">Reference proteome</keyword>
<name>A0A074Y0M0_AURPU</name>
<dbReference type="AlphaFoldDB" id="A0A074Y0M0"/>
<accession>A0A074Y0M0</accession>
<feature type="compositionally biased region" description="Polar residues" evidence="1">
    <location>
        <begin position="64"/>
        <end position="92"/>
    </location>
</feature>
<evidence type="ECO:0000313" key="3">
    <source>
        <dbReference type="Proteomes" id="UP000030706"/>
    </source>
</evidence>
<dbReference type="EMBL" id="KL584998">
    <property type="protein sequence ID" value="KEQ80451.1"/>
    <property type="molecule type" value="Genomic_DNA"/>
</dbReference>